<proteinExistence type="inferred from homology"/>
<name>A0A401FNN5_9LACO</name>
<keyword evidence="9" id="KW-1185">Reference proteome</keyword>
<dbReference type="FunFam" id="3.20.20.100:FF:000015">
    <property type="entry name" value="Oxidoreductase, aldo/keto reductase family"/>
    <property type="match status" value="1"/>
</dbReference>
<keyword evidence="3" id="KW-0560">Oxidoreductase</keyword>
<dbReference type="EMBL" id="BEXA01000005">
    <property type="protein sequence ID" value="GAY74005.1"/>
    <property type="molecule type" value="Genomic_DNA"/>
</dbReference>
<dbReference type="PROSITE" id="PS00798">
    <property type="entry name" value="ALDOKETO_REDUCTASE_1"/>
    <property type="match status" value="1"/>
</dbReference>
<evidence type="ECO:0000256" key="3">
    <source>
        <dbReference type="ARBA" id="ARBA00023002"/>
    </source>
</evidence>
<comment type="similarity">
    <text evidence="1">Belongs to the aldo/keto reductase family.</text>
</comment>
<dbReference type="PANTHER" id="PTHR43827">
    <property type="entry name" value="2,5-DIKETO-D-GLUCONIC ACID REDUCTASE"/>
    <property type="match status" value="1"/>
</dbReference>
<sequence length="289" mass="32616">MKIETEMVELNNGVMMPKIGFGVFQIAPEQTEQLVIKALASGYRLIDTAQLYQNEVQVGQALKTSDVKRESLFVTSKLWIDATGYDKTMTSVDRSLVTLGLEYIDLMLLHQPYGDIFGSWRALAELQQAGKIRAIGLSNFAADQVVNLVTNTAVIPQVNQIEVNPWNQNRDGIKWNEKYHIQTESFASFAEGKNDIFHNETLMKIANKYHKTVGQVILKWLDQRNVVSLIKTINPVHMTDNLEISNFELTSADMADIAMLDTDRSIFGDVRTPQTVEMLSKVKLAMNNM</sequence>
<evidence type="ECO:0000256" key="2">
    <source>
        <dbReference type="ARBA" id="ARBA00022857"/>
    </source>
</evidence>
<dbReference type="PIRSF" id="PIRSF000097">
    <property type="entry name" value="AKR"/>
    <property type="match status" value="1"/>
</dbReference>
<evidence type="ECO:0000313" key="9">
    <source>
        <dbReference type="Proteomes" id="UP000286974"/>
    </source>
</evidence>
<evidence type="ECO:0000256" key="1">
    <source>
        <dbReference type="ARBA" id="ARBA00007905"/>
    </source>
</evidence>
<dbReference type="AlphaFoldDB" id="A0A401FNN5"/>
<evidence type="ECO:0000313" key="8">
    <source>
        <dbReference type="EMBL" id="GAY74005.1"/>
    </source>
</evidence>
<dbReference type="SUPFAM" id="SSF51430">
    <property type="entry name" value="NAD(P)-linked oxidoreductase"/>
    <property type="match status" value="1"/>
</dbReference>
<dbReference type="PRINTS" id="PR00069">
    <property type="entry name" value="ALDKETRDTASE"/>
</dbReference>
<organism evidence="8 9">
    <name type="scientific">Lentilactobacillus kosonis</name>
    <dbReference type="NCBI Taxonomy" id="2810561"/>
    <lineage>
        <taxon>Bacteria</taxon>
        <taxon>Bacillati</taxon>
        <taxon>Bacillota</taxon>
        <taxon>Bacilli</taxon>
        <taxon>Lactobacillales</taxon>
        <taxon>Lactobacillaceae</taxon>
        <taxon>Lentilactobacillus</taxon>
    </lineage>
</organism>
<dbReference type="PANTHER" id="PTHR43827:SF3">
    <property type="entry name" value="NADP-DEPENDENT OXIDOREDUCTASE DOMAIN-CONTAINING PROTEIN"/>
    <property type="match status" value="1"/>
</dbReference>
<accession>A0A401FNN5</accession>
<comment type="caution">
    <text evidence="8">The sequence shown here is derived from an EMBL/GenBank/DDBJ whole genome shotgun (WGS) entry which is preliminary data.</text>
</comment>
<dbReference type="Gene3D" id="3.20.20.100">
    <property type="entry name" value="NADP-dependent oxidoreductase domain"/>
    <property type="match status" value="1"/>
</dbReference>
<feature type="site" description="Lowers pKa of active site Tyr" evidence="6">
    <location>
        <position position="77"/>
    </location>
</feature>
<dbReference type="InterPro" id="IPR018170">
    <property type="entry name" value="Aldo/ket_reductase_CS"/>
</dbReference>
<dbReference type="InterPro" id="IPR036812">
    <property type="entry name" value="NAD(P)_OxRdtase_dom_sf"/>
</dbReference>
<keyword evidence="2" id="KW-0521">NADP</keyword>
<dbReference type="OrthoDB" id="9804790at2"/>
<dbReference type="GO" id="GO:0016616">
    <property type="term" value="F:oxidoreductase activity, acting on the CH-OH group of donors, NAD or NADP as acceptor"/>
    <property type="evidence" value="ECO:0007669"/>
    <property type="project" value="UniProtKB-ARBA"/>
</dbReference>
<evidence type="ECO:0000256" key="4">
    <source>
        <dbReference type="PIRSR" id="PIRSR000097-1"/>
    </source>
</evidence>
<dbReference type="InterPro" id="IPR023210">
    <property type="entry name" value="NADP_OxRdtase_dom"/>
</dbReference>
<dbReference type="InterPro" id="IPR020471">
    <property type="entry name" value="AKR"/>
</dbReference>
<gene>
    <name evidence="8" type="ORF">NBRC111893_2151</name>
</gene>
<evidence type="ECO:0000256" key="6">
    <source>
        <dbReference type="PIRSR" id="PIRSR000097-3"/>
    </source>
</evidence>
<feature type="active site" description="Proton donor" evidence="4">
    <location>
        <position position="52"/>
    </location>
</feature>
<evidence type="ECO:0000259" key="7">
    <source>
        <dbReference type="Pfam" id="PF00248"/>
    </source>
</evidence>
<evidence type="ECO:0000256" key="5">
    <source>
        <dbReference type="PIRSR" id="PIRSR000097-2"/>
    </source>
</evidence>
<dbReference type="PROSITE" id="PS00062">
    <property type="entry name" value="ALDOKETO_REDUCTASE_2"/>
    <property type="match status" value="1"/>
</dbReference>
<dbReference type="Proteomes" id="UP000286974">
    <property type="component" value="Unassembled WGS sequence"/>
</dbReference>
<dbReference type="RefSeq" id="WP_125008731.1">
    <property type="nucleotide sequence ID" value="NZ_BEXA01000005.1"/>
</dbReference>
<reference evidence="8 9" key="1">
    <citation type="submission" date="2017-11" db="EMBL/GenBank/DDBJ databases">
        <title>Draft Genome Sequence of Lactobacillus curieae NBRC 111893 isolated from Koso, a Japanese sugar-Vegetable Fermented Beverage.</title>
        <authorList>
            <person name="Chiou T.Y."/>
            <person name="Oshima K."/>
            <person name="Suda W."/>
            <person name="Hattori M."/>
            <person name="Takahashi T."/>
        </authorList>
    </citation>
    <scope>NUCLEOTIDE SEQUENCE [LARGE SCALE GENOMIC DNA]</scope>
    <source>
        <strain evidence="8 9">NBRC111893</strain>
    </source>
</reference>
<dbReference type="Pfam" id="PF00248">
    <property type="entry name" value="Aldo_ket_red"/>
    <property type="match status" value="1"/>
</dbReference>
<protein>
    <submittedName>
        <fullName evidence="8">Oxidoreductase, aldo/keto reductase family</fullName>
    </submittedName>
</protein>
<feature type="binding site" evidence="5">
    <location>
        <position position="110"/>
    </location>
    <ligand>
        <name>substrate</name>
    </ligand>
</feature>
<feature type="domain" description="NADP-dependent oxidoreductase" evidence="7">
    <location>
        <begin position="19"/>
        <end position="259"/>
    </location>
</feature>